<evidence type="ECO:0000313" key="3">
    <source>
        <dbReference type="Proteomes" id="UP001175353"/>
    </source>
</evidence>
<gene>
    <name evidence="2" type="ORF">LTR91_014920</name>
</gene>
<feature type="region of interest" description="Disordered" evidence="1">
    <location>
        <begin position="94"/>
        <end position="194"/>
    </location>
</feature>
<comment type="caution">
    <text evidence="2">The sequence shown here is derived from an EMBL/GenBank/DDBJ whole genome shotgun (WGS) entry which is preliminary data.</text>
</comment>
<sequence length="375" mass="40711">MPSAIARKKYGTDINRYLGVEHPEERIHLPDPPVRVPPQTKCFAWTADTVIVTSNTTDNTPQRQLRLLLSSLLRMYPPLLSHYPTLTPHKAQMFSSASSGTDTPNRNSGYSSSARRWRSKSTTSALAPETPLKDRTNTLKPTTPASINNTSFLPELHSTPPMPSFRKPTTMTPRSPAPRPAALGSRFSGSLQRDKPLPPISDPGGMFATFGARASPTLLDRVEDTPPLPGGWTPQHDLAICVLDARNYSLPGIVTKIRRTFPSLRGILTTAMIDKRLRQLDQDIEIDYWRVGLQTAKNSVGGSGSAAFTPLADHGSGNKAREPMAKTTASAPLIKSRSVSNLLPDSVSFSSTGPSTPTPGAMTHEFFGGHRTNAI</sequence>
<evidence type="ECO:0000256" key="1">
    <source>
        <dbReference type="SAM" id="MobiDB-lite"/>
    </source>
</evidence>
<organism evidence="2 3">
    <name type="scientific">Friedmanniomyces endolithicus</name>
    <dbReference type="NCBI Taxonomy" id="329885"/>
    <lineage>
        <taxon>Eukaryota</taxon>
        <taxon>Fungi</taxon>
        <taxon>Dikarya</taxon>
        <taxon>Ascomycota</taxon>
        <taxon>Pezizomycotina</taxon>
        <taxon>Dothideomycetes</taxon>
        <taxon>Dothideomycetidae</taxon>
        <taxon>Mycosphaerellales</taxon>
        <taxon>Teratosphaeriaceae</taxon>
        <taxon>Friedmanniomyces</taxon>
    </lineage>
</organism>
<proteinExistence type="predicted"/>
<accession>A0AAN6QMW2</accession>
<evidence type="ECO:0000313" key="2">
    <source>
        <dbReference type="EMBL" id="KAK0973077.1"/>
    </source>
</evidence>
<feature type="region of interest" description="Disordered" evidence="1">
    <location>
        <begin position="347"/>
        <end position="375"/>
    </location>
</feature>
<feature type="compositionally biased region" description="Low complexity" evidence="1">
    <location>
        <begin position="350"/>
        <end position="360"/>
    </location>
</feature>
<feature type="compositionally biased region" description="Polar residues" evidence="1">
    <location>
        <begin position="138"/>
        <end position="152"/>
    </location>
</feature>
<keyword evidence="3" id="KW-1185">Reference proteome</keyword>
<name>A0AAN6QMW2_9PEZI</name>
<dbReference type="EMBL" id="JAUJLE010000164">
    <property type="protein sequence ID" value="KAK0973077.1"/>
    <property type="molecule type" value="Genomic_DNA"/>
</dbReference>
<feature type="compositionally biased region" description="Polar residues" evidence="1">
    <location>
        <begin position="94"/>
        <end position="125"/>
    </location>
</feature>
<dbReference type="AlphaFoldDB" id="A0AAN6QMW2"/>
<reference evidence="2" key="1">
    <citation type="submission" date="2023-06" db="EMBL/GenBank/DDBJ databases">
        <title>Black Yeasts Isolated from many extreme environments.</title>
        <authorList>
            <person name="Coleine C."/>
            <person name="Stajich J.E."/>
            <person name="Selbmann L."/>
        </authorList>
    </citation>
    <scope>NUCLEOTIDE SEQUENCE</scope>
    <source>
        <strain evidence="2">CCFEE 5200</strain>
    </source>
</reference>
<dbReference type="Proteomes" id="UP001175353">
    <property type="component" value="Unassembled WGS sequence"/>
</dbReference>
<protein>
    <submittedName>
        <fullName evidence="2">Uncharacterized protein</fullName>
    </submittedName>
</protein>